<sequence>MPQSVPIEKKAMNSRPALFIASSKESLDVARALQAELLHDVECTIWSQDVFGLSQTSSRSLLKQAQSSDFGAFVFSPDDVSIMRGEVYSAVRDNVIFELGLFAGALGGIERCFMLTPIDGHHVVRLPSDLLGLTTAQYEANRQDKNARAGIGPAALRIRDAIREIGPVARSRPSEARQADSRPQPEASPRGLSDKDCSNILRGWVRTLPAPPNQLTNTVFFDKLDQQLELPSGAAKKLLKEAAEDFDYSVAVEGEKTISFNAPPMIRTSGRRRDIFSGW</sequence>
<feature type="domain" description="CD-NTase-associated protein 12/Pycsar effector protein TIR" evidence="2">
    <location>
        <begin position="18"/>
        <end position="139"/>
    </location>
</feature>
<evidence type="ECO:0000256" key="1">
    <source>
        <dbReference type="SAM" id="MobiDB-lite"/>
    </source>
</evidence>
<name>A0A2A2A6M0_9BURK</name>
<dbReference type="Pfam" id="PF10137">
    <property type="entry name" value="CAP12-PCTIR_TIR"/>
    <property type="match status" value="1"/>
</dbReference>
<proteinExistence type="predicted"/>
<protein>
    <recommendedName>
        <fullName evidence="2">CD-NTase-associated protein 12/Pycsar effector protein TIR domain-containing protein</fullName>
    </recommendedName>
</protein>
<dbReference type="EMBL" id="NSJF01000010">
    <property type="protein sequence ID" value="PAT32885.1"/>
    <property type="molecule type" value="Genomic_DNA"/>
</dbReference>
<dbReference type="GO" id="GO:0050135">
    <property type="term" value="F:NADP+ nucleosidase activity"/>
    <property type="evidence" value="ECO:0007669"/>
    <property type="project" value="InterPro"/>
</dbReference>
<comment type="caution">
    <text evidence="3">The sequence shown here is derived from an EMBL/GenBank/DDBJ whole genome shotgun (WGS) entry which is preliminary data.</text>
</comment>
<evidence type="ECO:0000313" key="4">
    <source>
        <dbReference type="Proteomes" id="UP000217999"/>
    </source>
</evidence>
<organism evidence="3 4">
    <name type="scientific">Vandammella animalimorsus</name>
    <dbReference type="NCBI Taxonomy" id="2029117"/>
    <lineage>
        <taxon>Bacteria</taxon>
        <taxon>Pseudomonadati</taxon>
        <taxon>Pseudomonadota</taxon>
        <taxon>Betaproteobacteria</taxon>
        <taxon>Burkholderiales</taxon>
        <taxon>Comamonadaceae</taxon>
        <taxon>Vandammella</taxon>
    </lineage>
</organism>
<feature type="region of interest" description="Disordered" evidence="1">
    <location>
        <begin position="167"/>
        <end position="195"/>
    </location>
</feature>
<dbReference type="InterPro" id="IPR019302">
    <property type="entry name" value="CAP12/PCTIR_TIR_dom"/>
</dbReference>
<evidence type="ECO:0000313" key="3">
    <source>
        <dbReference type="EMBL" id="PAT32885.1"/>
    </source>
</evidence>
<gene>
    <name evidence="3" type="ORF">CK620_13510</name>
</gene>
<dbReference type="AlphaFoldDB" id="A0A2A2A6M0"/>
<dbReference type="Proteomes" id="UP000217999">
    <property type="component" value="Unassembled WGS sequence"/>
</dbReference>
<evidence type="ECO:0000259" key="2">
    <source>
        <dbReference type="Pfam" id="PF10137"/>
    </source>
</evidence>
<accession>A0A2A2A6M0</accession>
<reference evidence="3 4" key="1">
    <citation type="submission" date="2017-08" db="EMBL/GenBank/DDBJ databases">
        <title>WGS of Clinical strains of the CDC Group NO-1 linked to zoonotic infections in humans.</title>
        <authorList>
            <person name="Bernier A.-M."/>
            <person name="Bernard K."/>
        </authorList>
    </citation>
    <scope>NUCLEOTIDE SEQUENCE [LARGE SCALE GENOMIC DNA]</scope>
    <source>
        <strain evidence="3 4">NML03-0146</strain>
    </source>
</reference>